<dbReference type="InterPro" id="IPR048423">
    <property type="entry name" value="DRL_cat"/>
</dbReference>
<evidence type="ECO:0000259" key="1">
    <source>
        <dbReference type="Pfam" id="PF21135"/>
    </source>
</evidence>
<comment type="caution">
    <text evidence="2">The sequence shown here is derived from an EMBL/GenBank/DDBJ whole genome shotgun (WGS) entry which is preliminary data.</text>
</comment>
<reference evidence="2 3" key="1">
    <citation type="submission" date="2017-03" db="EMBL/GenBank/DDBJ databases">
        <title>Draft Genome sequence of Marispirochaeta sp. strain JC444.</title>
        <authorList>
            <person name="Shivani Y."/>
            <person name="Subhash Y."/>
            <person name="Sasikala C."/>
            <person name="Ramana C."/>
        </authorList>
    </citation>
    <scope>NUCLEOTIDE SEQUENCE [LARGE SCALE GENOMIC DNA]</scope>
    <source>
        <strain evidence="2 3">JC444</strain>
    </source>
</reference>
<dbReference type="Proteomes" id="UP000192343">
    <property type="component" value="Unassembled WGS sequence"/>
</dbReference>
<dbReference type="OrthoDB" id="9777844at2"/>
<proteinExistence type="predicted"/>
<gene>
    <name evidence="2" type="ORF">B4O97_13515</name>
</gene>
<dbReference type="PANTHER" id="PTHR37850">
    <property type="entry name" value="STRU PROTEIN"/>
    <property type="match status" value="1"/>
</dbReference>
<evidence type="ECO:0000313" key="2">
    <source>
        <dbReference type="EMBL" id="ORC34097.1"/>
    </source>
</evidence>
<name>A0A1Y1RX09_9SPIO</name>
<keyword evidence="3" id="KW-1185">Reference proteome</keyword>
<dbReference type="PANTHER" id="PTHR37850:SF3">
    <property type="entry name" value="BLR7815 PROTEIN"/>
    <property type="match status" value="1"/>
</dbReference>
<dbReference type="STRING" id="1963862.B4O97_13515"/>
<dbReference type="Pfam" id="PF21135">
    <property type="entry name" value="DRL_cat"/>
    <property type="match status" value="1"/>
</dbReference>
<organism evidence="2 3">
    <name type="scientific">Marispirochaeta aestuarii</name>
    <dbReference type="NCBI Taxonomy" id="1963862"/>
    <lineage>
        <taxon>Bacteria</taxon>
        <taxon>Pseudomonadati</taxon>
        <taxon>Spirochaetota</taxon>
        <taxon>Spirochaetia</taxon>
        <taxon>Spirochaetales</taxon>
        <taxon>Spirochaetaceae</taxon>
        <taxon>Marispirochaeta</taxon>
    </lineage>
</organism>
<dbReference type="RefSeq" id="WP_083051594.1">
    <property type="nucleotide sequence ID" value="NZ_CAXXQO010000003.1"/>
</dbReference>
<dbReference type="Gene3D" id="3.40.50.720">
    <property type="entry name" value="NAD(P)-binding Rossmann-like Domain"/>
    <property type="match status" value="1"/>
</dbReference>
<evidence type="ECO:0000313" key="3">
    <source>
        <dbReference type="Proteomes" id="UP000192343"/>
    </source>
</evidence>
<dbReference type="CDD" id="cd11616">
    <property type="entry name" value="SAF_DH_OX_like"/>
    <property type="match status" value="1"/>
</dbReference>
<sequence>MNYDLLFATDRKKKLELAVIGVQGFNHSLFLYGSRNENISIRILCGRKVQKCVAAYRSIGVSESEIVHCSSAEEGLEAFREGKYLIFNDVPLAMSMPFDIVIEGTGNPEASAVHVLAAIENRRHVIMVTKESDSVAGPLLALKARQQGVIYSLAEGDQPALLIGLVSWARAAGLRILSIGKSSEYDFIYNPGDSTVKVLDTTMSVPDFASLWDLENNAADTLKKRSEALSLFGQRALPDLSEMGIVCNHLPDFDPDIPEFHFPIARTLEIPEIMSPSEMGGILSGGMRIDVVNCLRRSDEQSMEGGVYVVVECDDRETWDILREKGVPVSRSGKSALIYYPAHYLGFESLFSVLSVGLLGMPTSSRSPRPRYDLAARAVKPLKAGTFLEARGHHHVIDGFEGLLLPAKSISENTQLPYYLAHGTTLKRDLEPGTLLTMDMLEIPDSAILWKLREEQDREFFA</sequence>
<dbReference type="EMBL" id="MWQY01000015">
    <property type="protein sequence ID" value="ORC34097.1"/>
    <property type="molecule type" value="Genomic_DNA"/>
</dbReference>
<protein>
    <recommendedName>
        <fullName evidence="1">Oxidoreductase DRL-like catalytic domain-containing protein</fullName>
    </recommendedName>
</protein>
<feature type="domain" description="Oxidoreductase DRL-like catalytic" evidence="1">
    <location>
        <begin position="156"/>
        <end position="348"/>
    </location>
</feature>
<dbReference type="AlphaFoldDB" id="A0A1Y1RX09"/>
<accession>A0A1Y1RX09</accession>